<dbReference type="Proteomes" id="UP000516013">
    <property type="component" value="Chromosome"/>
</dbReference>
<accession>A0A7H0F5L9</accession>
<evidence type="ECO:0000313" key="2">
    <source>
        <dbReference type="Proteomes" id="UP000516013"/>
    </source>
</evidence>
<reference evidence="1 2" key="1">
    <citation type="submission" date="2020-08" db="EMBL/GenBank/DDBJ databases">
        <title>Complete genome sequence of Raphidiopsis curvispora isolated from drinking water reservoir in South Korea.</title>
        <authorList>
            <person name="Jeong J."/>
        </authorList>
    </citation>
    <scope>NUCLEOTIDE SEQUENCE [LARGE SCALE GENOMIC DNA]</scope>
    <source>
        <strain evidence="1 2">GIHE-G1</strain>
    </source>
</reference>
<proteinExistence type="predicted"/>
<name>A0A7H0F5L9_9CYAN</name>
<organism evidence="1 2">
    <name type="scientific">Cylindrospermopsis curvispora GIHE-G1</name>
    <dbReference type="NCBI Taxonomy" id="2666332"/>
    <lineage>
        <taxon>Bacteria</taxon>
        <taxon>Bacillati</taxon>
        <taxon>Cyanobacteriota</taxon>
        <taxon>Cyanophyceae</taxon>
        <taxon>Nostocales</taxon>
        <taxon>Aphanizomenonaceae</taxon>
        <taxon>Cylindrospermopsis</taxon>
    </lineage>
</organism>
<dbReference type="EMBL" id="CP060822">
    <property type="protein sequence ID" value="QNP31335.1"/>
    <property type="molecule type" value="Genomic_DNA"/>
</dbReference>
<dbReference type="AlphaFoldDB" id="A0A7H0F5L9"/>
<gene>
    <name evidence="1" type="ORF">IAR63_05455</name>
</gene>
<dbReference type="RefSeq" id="WP_187707516.1">
    <property type="nucleotide sequence ID" value="NZ_CP060822.1"/>
</dbReference>
<evidence type="ECO:0000313" key="1">
    <source>
        <dbReference type="EMBL" id="QNP31335.1"/>
    </source>
</evidence>
<keyword evidence="2" id="KW-1185">Reference proteome</keyword>
<sequence length="67" mass="7915">MRTHLISLTEQFPRFIGKDEKYFRESRKLECGLFIEVNLSAKDIYSFCAKAIQAAEIPMEEWKVEND</sequence>
<protein>
    <submittedName>
        <fullName evidence="1">Uncharacterized protein</fullName>
    </submittedName>
</protein>
<dbReference type="KEGG" id="ccur:IAR63_05455"/>